<organism evidence="2 3">
    <name type="scientific">Lojkania enalia</name>
    <dbReference type="NCBI Taxonomy" id="147567"/>
    <lineage>
        <taxon>Eukaryota</taxon>
        <taxon>Fungi</taxon>
        <taxon>Dikarya</taxon>
        <taxon>Ascomycota</taxon>
        <taxon>Pezizomycotina</taxon>
        <taxon>Dothideomycetes</taxon>
        <taxon>Pleosporomycetidae</taxon>
        <taxon>Pleosporales</taxon>
        <taxon>Pleosporales incertae sedis</taxon>
        <taxon>Lojkania</taxon>
    </lineage>
</organism>
<keyword evidence="3" id="KW-1185">Reference proteome</keyword>
<accession>A0A9P4NBB2</accession>
<evidence type="ECO:0000313" key="3">
    <source>
        <dbReference type="Proteomes" id="UP000800093"/>
    </source>
</evidence>
<dbReference type="OrthoDB" id="2129288at2759"/>
<evidence type="ECO:0000256" key="1">
    <source>
        <dbReference type="SAM" id="SignalP"/>
    </source>
</evidence>
<keyword evidence="1" id="KW-0732">Signal</keyword>
<sequence>MRFQNLSFSFFLLSLSISAAHSYKLTYFKGENCEGEKLPEVDIGPSLGCKSDQAKEAKSVMVKSTGPIDKGWTLVMFKTDNCDPDQESMHGDDGEEGSACYTGEIAAVEAWDLYSDA</sequence>
<name>A0A9P4NBB2_9PLEO</name>
<feature type="signal peptide" evidence="1">
    <location>
        <begin position="1"/>
        <end position="22"/>
    </location>
</feature>
<protein>
    <submittedName>
        <fullName evidence="2">Uncharacterized protein</fullName>
    </submittedName>
</protein>
<comment type="caution">
    <text evidence="2">The sequence shown here is derived from an EMBL/GenBank/DDBJ whole genome shotgun (WGS) entry which is preliminary data.</text>
</comment>
<dbReference type="AlphaFoldDB" id="A0A9P4NBB2"/>
<gene>
    <name evidence="2" type="ORF">CC78DRAFT_611744</name>
</gene>
<dbReference type="Proteomes" id="UP000800093">
    <property type="component" value="Unassembled WGS sequence"/>
</dbReference>
<evidence type="ECO:0000313" key="2">
    <source>
        <dbReference type="EMBL" id="KAF2270077.1"/>
    </source>
</evidence>
<proteinExistence type="predicted"/>
<reference evidence="3" key="1">
    <citation type="journal article" date="2020" name="Stud. Mycol.">
        <title>101 Dothideomycetes genomes: A test case for predicting lifestyles and emergence of pathogens.</title>
        <authorList>
            <person name="Haridas S."/>
            <person name="Albert R."/>
            <person name="Binder M."/>
            <person name="Bloem J."/>
            <person name="LaButti K."/>
            <person name="Salamov A."/>
            <person name="Andreopoulos B."/>
            <person name="Baker S."/>
            <person name="Barry K."/>
            <person name="Bills G."/>
            <person name="Bluhm B."/>
            <person name="Cannon C."/>
            <person name="Castanera R."/>
            <person name="Culley D."/>
            <person name="Daum C."/>
            <person name="Ezra D."/>
            <person name="Gonzalez J."/>
            <person name="Henrissat B."/>
            <person name="Kuo A."/>
            <person name="Liang C."/>
            <person name="Lipzen A."/>
            <person name="Lutzoni F."/>
            <person name="Magnuson J."/>
            <person name="Mondo S."/>
            <person name="Nolan M."/>
            <person name="Ohm R."/>
            <person name="Pangilinan J."/>
            <person name="Park H.-J."/>
            <person name="Ramirez L."/>
            <person name="Alfaro M."/>
            <person name="Sun H."/>
            <person name="Tritt A."/>
            <person name="Yoshinaga Y."/>
            <person name="Zwiers L.-H."/>
            <person name="Turgeon B."/>
            <person name="Goodwin S."/>
            <person name="Spatafora J."/>
            <person name="Crous P."/>
            <person name="Grigoriev I."/>
        </authorList>
    </citation>
    <scope>NUCLEOTIDE SEQUENCE [LARGE SCALE GENOMIC DNA]</scope>
    <source>
        <strain evidence="3">CBS 304.66</strain>
    </source>
</reference>
<dbReference type="EMBL" id="ML986580">
    <property type="protein sequence ID" value="KAF2270077.1"/>
    <property type="molecule type" value="Genomic_DNA"/>
</dbReference>
<feature type="chain" id="PRO_5040128387" evidence="1">
    <location>
        <begin position="23"/>
        <end position="117"/>
    </location>
</feature>